<gene>
    <name evidence="1" type="ORF">PGTUg99_019543</name>
</gene>
<protein>
    <submittedName>
        <fullName evidence="1">Uncharacterized protein</fullName>
    </submittedName>
</protein>
<sequence>MFESGTSGRAAVVADNRNEARLGNLSQGWNVGGGYRRDVRCRIILFKTLRADCPWKYELVGYRAQCA</sequence>
<dbReference type="Proteomes" id="UP000325313">
    <property type="component" value="Unassembled WGS sequence"/>
</dbReference>
<evidence type="ECO:0000313" key="2">
    <source>
        <dbReference type="Proteomes" id="UP000325313"/>
    </source>
</evidence>
<dbReference type="EMBL" id="VDEP01000445">
    <property type="protein sequence ID" value="KAA1078995.1"/>
    <property type="molecule type" value="Genomic_DNA"/>
</dbReference>
<accession>A0A5B0MPT5</accession>
<name>A0A5B0MPT5_PUCGR</name>
<dbReference type="AlphaFoldDB" id="A0A5B0MPT5"/>
<reference evidence="1 2" key="1">
    <citation type="submission" date="2019-05" db="EMBL/GenBank/DDBJ databases">
        <title>Emergence of the Ug99 lineage of the wheat stem rust pathogen through somatic hybridization.</title>
        <authorList>
            <person name="Li F."/>
            <person name="Upadhyaya N.M."/>
            <person name="Sperschneider J."/>
            <person name="Matny O."/>
            <person name="Nguyen-Phuc H."/>
            <person name="Mago R."/>
            <person name="Raley C."/>
            <person name="Miller M.E."/>
            <person name="Silverstein K.A.T."/>
            <person name="Henningsen E."/>
            <person name="Hirsch C.D."/>
            <person name="Visser B."/>
            <person name="Pretorius Z.A."/>
            <person name="Steffenson B.J."/>
            <person name="Schwessinger B."/>
            <person name="Dodds P.N."/>
            <person name="Figueroa M."/>
        </authorList>
    </citation>
    <scope>NUCLEOTIDE SEQUENCE [LARGE SCALE GENOMIC DNA]</scope>
    <source>
        <strain evidence="1 2">Ug99</strain>
    </source>
</reference>
<evidence type="ECO:0000313" key="1">
    <source>
        <dbReference type="EMBL" id="KAA1078995.1"/>
    </source>
</evidence>
<organism evidence="1 2">
    <name type="scientific">Puccinia graminis f. sp. tritici</name>
    <dbReference type="NCBI Taxonomy" id="56615"/>
    <lineage>
        <taxon>Eukaryota</taxon>
        <taxon>Fungi</taxon>
        <taxon>Dikarya</taxon>
        <taxon>Basidiomycota</taxon>
        <taxon>Pucciniomycotina</taxon>
        <taxon>Pucciniomycetes</taxon>
        <taxon>Pucciniales</taxon>
        <taxon>Pucciniaceae</taxon>
        <taxon>Puccinia</taxon>
    </lineage>
</organism>
<comment type="caution">
    <text evidence="1">The sequence shown here is derived from an EMBL/GenBank/DDBJ whole genome shotgun (WGS) entry which is preliminary data.</text>
</comment>
<proteinExistence type="predicted"/>